<proteinExistence type="predicted"/>
<dbReference type="RefSeq" id="XP_016613316.1">
    <property type="nucleotide sequence ID" value="XM_016770477.1"/>
</dbReference>
<reference evidence="5" key="1">
    <citation type="submission" date="2015-01" db="EMBL/GenBank/DDBJ databases">
        <title>The Genome Sequence of Cladophialophora bantiana CBS 173.52.</title>
        <authorList>
            <consortium name="The Broad Institute Genomics Platform"/>
            <person name="Cuomo C."/>
            <person name="de Hoog S."/>
            <person name="Gorbushina A."/>
            <person name="Stielow B."/>
            <person name="Teixiera M."/>
            <person name="Abouelleil A."/>
            <person name="Chapman S.B."/>
            <person name="Priest M."/>
            <person name="Young S.K."/>
            <person name="Wortman J."/>
            <person name="Nusbaum C."/>
            <person name="Birren B."/>
        </authorList>
    </citation>
    <scope>NUCLEOTIDE SEQUENCE [LARGE SCALE GENOMIC DNA]</scope>
    <source>
        <strain evidence="5">CBS 173.52</strain>
    </source>
</reference>
<name>A0A0D2FIX5_CLAB1</name>
<organism evidence="5 6">
    <name type="scientific">Cladophialophora bantiana (strain ATCC 10958 / CBS 173.52 / CDC B-1940 / NIH 8579)</name>
    <name type="common">Xylohypha bantiana</name>
    <dbReference type="NCBI Taxonomy" id="1442370"/>
    <lineage>
        <taxon>Eukaryota</taxon>
        <taxon>Fungi</taxon>
        <taxon>Dikarya</taxon>
        <taxon>Ascomycota</taxon>
        <taxon>Pezizomycotina</taxon>
        <taxon>Eurotiomycetes</taxon>
        <taxon>Chaetothyriomycetidae</taxon>
        <taxon>Chaetothyriales</taxon>
        <taxon>Herpotrichiellaceae</taxon>
        <taxon>Cladophialophora</taxon>
    </lineage>
</organism>
<keyword evidence="3" id="KW-0677">Repeat</keyword>
<gene>
    <name evidence="5" type="ORF">Z519_12772</name>
</gene>
<dbReference type="GeneID" id="27705700"/>
<feature type="region of interest" description="Disordered" evidence="4">
    <location>
        <begin position="343"/>
        <end position="423"/>
    </location>
</feature>
<evidence type="ECO:0000256" key="3">
    <source>
        <dbReference type="ARBA" id="ARBA00022737"/>
    </source>
</evidence>
<protein>
    <recommendedName>
        <fullName evidence="7">Ran GTPase-activating protein 1</fullName>
    </recommendedName>
</protein>
<dbReference type="Gene3D" id="3.80.10.10">
    <property type="entry name" value="Ribonuclease Inhibitor"/>
    <property type="match status" value="1"/>
</dbReference>
<dbReference type="AlphaFoldDB" id="A0A0D2FIX5"/>
<feature type="compositionally biased region" description="Acidic residues" evidence="4">
    <location>
        <begin position="346"/>
        <end position="387"/>
    </location>
</feature>
<dbReference type="SMART" id="SM00368">
    <property type="entry name" value="LRR_RI"/>
    <property type="match status" value="6"/>
</dbReference>
<dbReference type="Pfam" id="PF13516">
    <property type="entry name" value="LRR_6"/>
    <property type="match status" value="3"/>
</dbReference>
<evidence type="ECO:0008006" key="7">
    <source>
        <dbReference type="Google" id="ProtNLM"/>
    </source>
</evidence>
<dbReference type="PANTHER" id="PTHR24113:SF12">
    <property type="entry name" value="RAN GTPASE-ACTIVATING PROTEIN 1"/>
    <property type="match status" value="1"/>
</dbReference>
<evidence type="ECO:0000313" key="6">
    <source>
        <dbReference type="Proteomes" id="UP000053789"/>
    </source>
</evidence>
<evidence type="ECO:0000256" key="2">
    <source>
        <dbReference type="ARBA" id="ARBA00022614"/>
    </source>
</evidence>
<dbReference type="InterPro" id="IPR032675">
    <property type="entry name" value="LRR_dom_sf"/>
</dbReference>
<keyword evidence="6" id="KW-1185">Reference proteome</keyword>
<feature type="compositionally biased region" description="Basic and acidic residues" evidence="4">
    <location>
        <begin position="406"/>
        <end position="423"/>
    </location>
</feature>
<accession>A0A0D2FIX5</accession>
<keyword evidence="1" id="KW-0343">GTPase activation</keyword>
<feature type="compositionally biased region" description="Acidic residues" evidence="4">
    <location>
        <begin position="396"/>
        <end position="405"/>
    </location>
</feature>
<dbReference type="CDD" id="cd00116">
    <property type="entry name" value="LRR_RI"/>
    <property type="match status" value="1"/>
</dbReference>
<dbReference type="OrthoDB" id="184583at2759"/>
<dbReference type="EMBL" id="KN847014">
    <property type="protein sequence ID" value="KIW86647.1"/>
    <property type="molecule type" value="Genomic_DNA"/>
</dbReference>
<dbReference type="InterPro" id="IPR027038">
    <property type="entry name" value="RanGap"/>
</dbReference>
<dbReference type="SUPFAM" id="SSF52047">
    <property type="entry name" value="RNI-like"/>
    <property type="match status" value="1"/>
</dbReference>
<dbReference type="GO" id="GO:0005829">
    <property type="term" value="C:cytosol"/>
    <property type="evidence" value="ECO:0007669"/>
    <property type="project" value="TreeGrafter"/>
</dbReference>
<dbReference type="InterPro" id="IPR001611">
    <property type="entry name" value="Leu-rich_rpt"/>
</dbReference>
<dbReference type="HOGENOM" id="CLU_028747_3_0_1"/>
<dbReference type="GO" id="GO:0005634">
    <property type="term" value="C:nucleus"/>
    <property type="evidence" value="ECO:0007669"/>
    <property type="project" value="TreeGrafter"/>
</dbReference>
<dbReference type="GO" id="GO:0048471">
    <property type="term" value="C:perinuclear region of cytoplasm"/>
    <property type="evidence" value="ECO:0007669"/>
    <property type="project" value="TreeGrafter"/>
</dbReference>
<dbReference type="VEuPathDB" id="FungiDB:Z519_12772"/>
<dbReference type="GO" id="GO:0006913">
    <property type="term" value="P:nucleocytoplasmic transport"/>
    <property type="evidence" value="ECO:0007669"/>
    <property type="project" value="TreeGrafter"/>
</dbReference>
<dbReference type="GO" id="GO:0005096">
    <property type="term" value="F:GTPase activator activity"/>
    <property type="evidence" value="ECO:0007669"/>
    <property type="project" value="UniProtKB-KW"/>
</dbReference>
<evidence type="ECO:0000256" key="1">
    <source>
        <dbReference type="ARBA" id="ARBA00022468"/>
    </source>
</evidence>
<evidence type="ECO:0000313" key="5">
    <source>
        <dbReference type="EMBL" id="KIW86647.1"/>
    </source>
</evidence>
<evidence type="ECO:0000256" key="4">
    <source>
        <dbReference type="SAM" id="MobiDB-lite"/>
    </source>
</evidence>
<sequence length="423" mass="46384">MGEEASSTFSLAGKGLKIDTKEDLEKHIDLLTSSSSVTHIDLSGNTLGVSACAALAPILASKSTLQSADLHDIFTSRLLDEIPPALSSLLDALLECPNLHTIDLSDNAFGLNTKDPLVDFLSKHIPLKHLVLNNNGMGPLAGTAIAEALIKLAERKEAARKEGKDVPHLESIVCGRNRLENGSMPAWAKAYEAHRIGIKSVKMTQNGIRPEGISHLISSGLSKCENLEVLDMQDNTFTLKGAQALAKALSGWSNLKELGVGDDLLGARGAIKVFESFSGGGNERVEILRLQYNDITPAGVKTLLRAAKYDLPRLRRVELNGNKFEEEDPSIEELAVLLSDRKDELGKEEDPEDHWGLDDLDELEGEEEEEEEEEAAEEEEEEEEEELAERVLKEAEEAEEEEVAEEKDKEVDELARVLEKTHV</sequence>
<keyword evidence="2" id="KW-0433">Leucine-rich repeat</keyword>
<dbReference type="Proteomes" id="UP000053789">
    <property type="component" value="Unassembled WGS sequence"/>
</dbReference>
<dbReference type="GO" id="GO:0031267">
    <property type="term" value="F:small GTPase binding"/>
    <property type="evidence" value="ECO:0007669"/>
    <property type="project" value="TreeGrafter"/>
</dbReference>
<dbReference type="PANTHER" id="PTHR24113">
    <property type="entry name" value="RAN GTPASE-ACTIVATING PROTEIN 1"/>
    <property type="match status" value="1"/>
</dbReference>